<keyword evidence="5" id="KW-0336">GPI-anchor</keyword>
<evidence type="ECO:0000256" key="4">
    <source>
        <dbReference type="ARBA" id="ARBA00022525"/>
    </source>
</evidence>
<feature type="binding site" description="axial binding residue" evidence="9">
    <location>
        <position position="43"/>
    </location>
    <ligand>
        <name>heme</name>
        <dbReference type="ChEBI" id="CHEBI:30413"/>
    </ligand>
    <ligandPart>
        <name>Fe</name>
        <dbReference type="ChEBI" id="CHEBI:18248"/>
    </ligandPart>
</feature>
<evidence type="ECO:0000313" key="14">
    <source>
        <dbReference type="EMBL" id="KAF3229989.1"/>
    </source>
</evidence>
<evidence type="ECO:0000313" key="16">
    <source>
        <dbReference type="Proteomes" id="UP000614610"/>
    </source>
</evidence>
<keyword evidence="6 11" id="KW-0732">Signal</keyword>
<protein>
    <recommendedName>
        <fullName evidence="12">CFEM domain-containing protein</fullName>
    </recommendedName>
</protein>
<dbReference type="Proteomes" id="UP000483672">
    <property type="component" value="Unassembled WGS sequence"/>
</dbReference>
<keyword evidence="4" id="KW-0964">Secreted</keyword>
<keyword evidence="7 9" id="KW-1015">Disulfide bond</keyword>
<accession>A0A6G1MKZ4</accession>
<name>A0A6G1MKZ4_ORBOL</name>
<evidence type="ECO:0000313" key="15">
    <source>
        <dbReference type="Proteomes" id="UP000483672"/>
    </source>
</evidence>
<reference evidence="13 15" key="1">
    <citation type="submission" date="2019-06" db="EMBL/GenBank/DDBJ databases">
        <authorList>
            <person name="Palmer J.M."/>
        </authorList>
    </citation>
    <scope>NUCLEOTIDE SEQUENCE</scope>
    <source>
        <strain evidence="14 15">TWF191</strain>
        <strain evidence="13">TWF679</strain>
    </source>
</reference>
<dbReference type="PROSITE" id="PS52012">
    <property type="entry name" value="CFEM"/>
    <property type="match status" value="1"/>
</dbReference>
<feature type="chain" id="PRO_5041173016" description="CFEM domain-containing protein" evidence="11">
    <location>
        <begin position="16"/>
        <end position="143"/>
    </location>
</feature>
<keyword evidence="5" id="KW-0472">Membrane</keyword>
<keyword evidence="5" id="KW-0325">Glycoprotein</keyword>
<dbReference type="Proteomes" id="UP000614610">
    <property type="component" value="Unassembled WGS sequence"/>
</dbReference>
<keyword evidence="8" id="KW-0449">Lipoprotein</keyword>
<dbReference type="OrthoDB" id="3767534at2759"/>
<feature type="disulfide bond" evidence="9">
    <location>
        <begin position="39"/>
        <end position="46"/>
    </location>
</feature>
<comment type="subcellular location">
    <subcellularLocation>
        <location evidence="1">Membrane</location>
        <topology evidence="1">Lipid-anchor</topology>
        <topology evidence="1">GPI-anchor</topology>
    </subcellularLocation>
    <subcellularLocation>
        <location evidence="2">Secreted</location>
    </subcellularLocation>
</comment>
<evidence type="ECO:0000256" key="1">
    <source>
        <dbReference type="ARBA" id="ARBA00004589"/>
    </source>
</evidence>
<dbReference type="Pfam" id="PF05730">
    <property type="entry name" value="CFEM"/>
    <property type="match status" value="1"/>
</dbReference>
<feature type="signal peptide" evidence="11">
    <location>
        <begin position="1"/>
        <end position="15"/>
    </location>
</feature>
<dbReference type="GO" id="GO:0098552">
    <property type="term" value="C:side of membrane"/>
    <property type="evidence" value="ECO:0007669"/>
    <property type="project" value="UniProtKB-KW"/>
</dbReference>
<keyword evidence="9" id="KW-0349">Heme</keyword>
<dbReference type="SMART" id="SM00747">
    <property type="entry name" value="CFEM"/>
    <property type="match status" value="1"/>
</dbReference>
<feature type="domain" description="CFEM" evidence="12">
    <location>
        <begin position="1"/>
        <end position="110"/>
    </location>
</feature>
<sequence>MKYLFFAASMGLALAQNPDIIPECARPCIERATTSSSNCEVGDYYCACANLGPIQAAATSCVVTNCGTGIALSDVVPAIQSLCQSIGSGSSTSISGGNDPPKTAIDGGVSTPLPTGTKSSGTVQLRSTGFLGMVGLIIVALCV</sequence>
<dbReference type="InterPro" id="IPR008427">
    <property type="entry name" value="Extracellular_membr_CFEM_dom"/>
</dbReference>
<comment type="caution">
    <text evidence="9">Lacks conserved residue(s) required for the propagation of feature annotation.</text>
</comment>
<keyword evidence="9" id="KW-0479">Metal-binding</keyword>
<comment type="similarity">
    <text evidence="3">Belongs to the RBT5 family.</text>
</comment>
<evidence type="ECO:0000256" key="10">
    <source>
        <dbReference type="SAM" id="MobiDB-lite"/>
    </source>
</evidence>
<feature type="region of interest" description="Disordered" evidence="10">
    <location>
        <begin position="90"/>
        <end position="122"/>
    </location>
</feature>
<keyword evidence="9" id="KW-0408">Iron</keyword>
<evidence type="ECO:0000256" key="11">
    <source>
        <dbReference type="SAM" id="SignalP"/>
    </source>
</evidence>
<organism evidence="13 16">
    <name type="scientific">Orbilia oligospora</name>
    <name type="common">Nematode-trapping fungus</name>
    <name type="synonym">Arthrobotrys oligospora</name>
    <dbReference type="NCBI Taxonomy" id="2813651"/>
    <lineage>
        <taxon>Eukaryota</taxon>
        <taxon>Fungi</taxon>
        <taxon>Dikarya</taxon>
        <taxon>Ascomycota</taxon>
        <taxon>Pezizomycotina</taxon>
        <taxon>Orbiliomycetes</taxon>
        <taxon>Orbiliales</taxon>
        <taxon>Orbiliaceae</taxon>
        <taxon>Orbilia</taxon>
    </lineage>
</organism>
<proteinExistence type="inferred from homology"/>
<feature type="compositionally biased region" description="Polar residues" evidence="10">
    <location>
        <begin position="112"/>
        <end position="122"/>
    </location>
</feature>
<evidence type="ECO:0000256" key="3">
    <source>
        <dbReference type="ARBA" id="ARBA00010031"/>
    </source>
</evidence>
<evidence type="ECO:0000256" key="9">
    <source>
        <dbReference type="PROSITE-ProRule" id="PRU01356"/>
    </source>
</evidence>
<evidence type="ECO:0000256" key="6">
    <source>
        <dbReference type="ARBA" id="ARBA00022729"/>
    </source>
</evidence>
<gene>
    <name evidence="14" type="ORF">TWF191_000228</name>
    <name evidence="13" type="ORF">TWF679_007086</name>
</gene>
<evidence type="ECO:0000256" key="5">
    <source>
        <dbReference type="ARBA" id="ARBA00022622"/>
    </source>
</evidence>
<evidence type="ECO:0000313" key="13">
    <source>
        <dbReference type="EMBL" id="KAF3221871.1"/>
    </source>
</evidence>
<evidence type="ECO:0000256" key="2">
    <source>
        <dbReference type="ARBA" id="ARBA00004613"/>
    </source>
</evidence>
<evidence type="ECO:0000256" key="7">
    <source>
        <dbReference type="ARBA" id="ARBA00023157"/>
    </source>
</evidence>
<dbReference type="EMBL" id="WIPF01000010">
    <property type="protein sequence ID" value="KAF3229989.1"/>
    <property type="molecule type" value="Genomic_DNA"/>
</dbReference>
<dbReference type="AlphaFoldDB" id="A0A6G1MKZ4"/>
<evidence type="ECO:0000256" key="8">
    <source>
        <dbReference type="ARBA" id="ARBA00023288"/>
    </source>
</evidence>
<comment type="caution">
    <text evidence="13">The sequence shown here is derived from an EMBL/GenBank/DDBJ whole genome shotgun (WGS) entry which is preliminary data.</text>
</comment>
<dbReference type="GO" id="GO:0005576">
    <property type="term" value="C:extracellular region"/>
    <property type="evidence" value="ECO:0007669"/>
    <property type="project" value="UniProtKB-SubCell"/>
</dbReference>
<evidence type="ECO:0000259" key="12">
    <source>
        <dbReference type="PROSITE" id="PS52012"/>
    </source>
</evidence>
<dbReference type="EMBL" id="WIWT01000004">
    <property type="protein sequence ID" value="KAF3221871.1"/>
    <property type="molecule type" value="Genomic_DNA"/>
</dbReference>
<dbReference type="GO" id="GO:0046872">
    <property type="term" value="F:metal ion binding"/>
    <property type="evidence" value="ECO:0007669"/>
    <property type="project" value="UniProtKB-UniRule"/>
</dbReference>